<reference evidence="1 2" key="1">
    <citation type="journal article" date="2018" name="Evol. Lett.">
        <title>Horizontal gene cluster transfer increased hallucinogenic mushroom diversity.</title>
        <authorList>
            <person name="Reynolds H.T."/>
            <person name="Vijayakumar V."/>
            <person name="Gluck-Thaler E."/>
            <person name="Korotkin H.B."/>
            <person name="Matheny P.B."/>
            <person name="Slot J.C."/>
        </authorList>
    </citation>
    <scope>NUCLEOTIDE SEQUENCE [LARGE SCALE GENOMIC DNA]</scope>
    <source>
        <strain evidence="1 2">2629</strain>
    </source>
</reference>
<dbReference type="AlphaFoldDB" id="A0A409YZ46"/>
<sequence length="152" mass="17179">MAVVASIIQDIVAATVLTIISSTPVHQLIMAVWYHETLDYSIEAWRSILRGHVCHAIALVAAEYDAWLMDIKRLRQEYAALYTQRTMQPTAEDQNHGIVATSTIHNYYRYINVSNCNNAIGNTYRTFNNRFVFGSPTETQGSETDDAGYEVD</sequence>
<proteinExistence type="predicted"/>
<name>A0A409YZ46_9AGAR</name>
<gene>
    <name evidence="1" type="ORF">CVT24_000771</name>
</gene>
<protein>
    <submittedName>
        <fullName evidence="1">Uncharacterized protein</fullName>
    </submittedName>
</protein>
<dbReference type="InParanoid" id="A0A409YZ46"/>
<organism evidence="1 2">
    <name type="scientific">Panaeolus cyanescens</name>
    <dbReference type="NCBI Taxonomy" id="181874"/>
    <lineage>
        <taxon>Eukaryota</taxon>
        <taxon>Fungi</taxon>
        <taxon>Dikarya</taxon>
        <taxon>Basidiomycota</taxon>
        <taxon>Agaricomycotina</taxon>
        <taxon>Agaricomycetes</taxon>
        <taxon>Agaricomycetidae</taxon>
        <taxon>Agaricales</taxon>
        <taxon>Agaricineae</taxon>
        <taxon>Galeropsidaceae</taxon>
        <taxon>Panaeolus</taxon>
    </lineage>
</organism>
<comment type="caution">
    <text evidence="1">The sequence shown here is derived from an EMBL/GenBank/DDBJ whole genome shotgun (WGS) entry which is preliminary data.</text>
</comment>
<evidence type="ECO:0000313" key="1">
    <source>
        <dbReference type="EMBL" id="PPR08312.1"/>
    </source>
</evidence>
<keyword evidence="2" id="KW-1185">Reference proteome</keyword>
<evidence type="ECO:0000313" key="2">
    <source>
        <dbReference type="Proteomes" id="UP000284842"/>
    </source>
</evidence>
<dbReference type="Proteomes" id="UP000284842">
    <property type="component" value="Unassembled WGS sequence"/>
</dbReference>
<dbReference type="EMBL" id="NHTK01000017">
    <property type="protein sequence ID" value="PPR08312.1"/>
    <property type="molecule type" value="Genomic_DNA"/>
</dbReference>
<accession>A0A409YZ46</accession>